<name>A0AAD9PKQ9_9APIC</name>
<evidence type="ECO:0000256" key="1">
    <source>
        <dbReference type="SAM" id="MobiDB-lite"/>
    </source>
</evidence>
<dbReference type="KEGG" id="bdw:94336180"/>
<evidence type="ECO:0000313" key="2">
    <source>
        <dbReference type="EMBL" id="KAK2196634.1"/>
    </source>
</evidence>
<dbReference type="EMBL" id="JALLKP010000002">
    <property type="protein sequence ID" value="KAK2196634.1"/>
    <property type="molecule type" value="Genomic_DNA"/>
</dbReference>
<accession>A0AAD9PKQ9</accession>
<dbReference type="AlphaFoldDB" id="A0AAD9PKQ9"/>
<reference evidence="2" key="1">
    <citation type="journal article" date="2023" name="Nat. Microbiol.">
        <title>Babesia duncani multi-omics identifies virulence factors and drug targets.</title>
        <authorList>
            <person name="Singh P."/>
            <person name="Lonardi S."/>
            <person name="Liang Q."/>
            <person name="Vydyam P."/>
            <person name="Khabirova E."/>
            <person name="Fang T."/>
            <person name="Gihaz S."/>
            <person name="Thekkiniath J."/>
            <person name="Munshi M."/>
            <person name="Abel S."/>
            <person name="Ciampossin L."/>
            <person name="Batugedara G."/>
            <person name="Gupta M."/>
            <person name="Lu X.M."/>
            <person name="Lenz T."/>
            <person name="Chakravarty S."/>
            <person name="Cornillot E."/>
            <person name="Hu Y."/>
            <person name="Ma W."/>
            <person name="Gonzalez L.M."/>
            <person name="Sanchez S."/>
            <person name="Estrada K."/>
            <person name="Sanchez-Flores A."/>
            <person name="Montero E."/>
            <person name="Harb O.S."/>
            <person name="Le Roch K.G."/>
            <person name="Mamoun C.B."/>
        </authorList>
    </citation>
    <scope>NUCLEOTIDE SEQUENCE</scope>
    <source>
        <strain evidence="2">WA1</strain>
    </source>
</reference>
<keyword evidence="3" id="KW-1185">Reference proteome</keyword>
<evidence type="ECO:0000313" key="3">
    <source>
        <dbReference type="Proteomes" id="UP001214638"/>
    </source>
</evidence>
<feature type="region of interest" description="Disordered" evidence="1">
    <location>
        <begin position="194"/>
        <end position="215"/>
    </location>
</feature>
<proteinExistence type="predicted"/>
<organism evidence="2 3">
    <name type="scientific">Babesia duncani</name>
    <dbReference type="NCBI Taxonomy" id="323732"/>
    <lineage>
        <taxon>Eukaryota</taxon>
        <taxon>Sar</taxon>
        <taxon>Alveolata</taxon>
        <taxon>Apicomplexa</taxon>
        <taxon>Aconoidasida</taxon>
        <taxon>Piroplasmida</taxon>
        <taxon>Babesiidae</taxon>
        <taxon>Babesia</taxon>
    </lineage>
</organism>
<dbReference type="Proteomes" id="UP001214638">
    <property type="component" value="Unassembled WGS sequence"/>
</dbReference>
<sequence length="381" mass="44081">MDESVRSECSRISDEELFNLSFERYKHYFDVLDQLGEFGKWKNDNVKKPPKVELSKVGAKPLSGIRGIYFSKGCWKVKYIDDYGEIVPCILQYDSDETLIASFDVSHLLLRKVIEYGRQINTEDGTIIDEPTKEKLIALDNRNKRGYSPLSCNVADGFKGLRSRLREVHPVVPYGTIAQDDEDDDEDYEEEVLKRRKGNAKSKKRGRPRVVSEKSDRRIINDFSQEMKGYRMSAFEKKLTDYADLSTMGLLDHVIDHGSLTQSKIPYMIESSYGLYTFPSTSAYGYTLNPSTWNKIYPMTPMDSYTMGGISYGSSIYDPDHHSMDQLQQPQHTPIYSQIESQMKTDQQIQEEAEMEQRKQLELVKMYKFDHCFGKHDNESQ</sequence>
<dbReference type="GeneID" id="94336180"/>
<dbReference type="RefSeq" id="XP_067803476.1">
    <property type="nucleotide sequence ID" value="XM_067946912.1"/>
</dbReference>
<comment type="caution">
    <text evidence="2">The sequence shown here is derived from an EMBL/GenBank/DDBJ whole genome shotgun (WGS) entry which is preliminary data.</text>
</comment>
<gene>
    <name evidence="2" type="ORF">BdWA1_001882</name>
</gene>
<protein>
    <submittedName>
        <fullName evidence="2">Uncharacterized protein</fullName>
    </submittedName>
</protein>
<feature type="compositionally biased region" description="Basic residues" evidence="1">
    <location>
        <begin position="194"/>
        <end position="208"/>
    </location>
</feature>